<proteinExistence type="inferred from homology"/>
<dbReference type="PIRSF" id="PIRSF500136">
    <property type="entry name" value="UDP_ManNAc_DH"/>
    <property type="match status" value="1"/>
</dbReference>
<dbReference type="Gene3D" id="3.40.50.720">
    <property type="entry name" value="NAD(P)-binding Rossmann-like Domain"/>
    <property type="match status" value="2"/>
</dbReference>
<evidence type="ECO:0000256" key="2">
    <source>
        <dbReference type="ARBA" id="ARBA00023002"/>
    </source>
</evidence>
<dbReference type="SUPFAM" id="SSF52413">
    <property type="entry name" value="UDP-glucose/GDP-mannose dehydrogenase C-terminal domain"/>
    <property type="match status" value="1"/>
</dbReference>
<evidence type="ECO:0000313" key="6">
    <source>
        <dbReference type="EMBL" id="AWW00955.1"/>
    </source>
</evidence>
<feature type="domain" description="UDP-glucose/GDP-mannose dehydrogenase C-terminal" evidence="5">
    <location>
        <begin position="311"/>
        <end position="397"/>
    </location>
</feature>
<evidence type="ECO:0000256" key="3">
    <source>
        <dbReference type="ARBA" id="ARBA00023027"/>
    </source>
</evidence>
<dbReference type="SMART" id="SM00984">
    <property type="entry name" value="UDPG_MGDP_dh_C"/>
    <property type="match status" value="1"/>
</dbReference>
<dbReference type="Pfam" id="PF03721">
    <property type="entry name" value="UDPG_MGDP_dh_N"/>
    <property type="match status" value="1"/>
</dbReference>
<dbReference type="InterPro" id="IPR001732">
    <property type="entry name" value="UDP-Glc/GDP-Man_DH_N"/>
</dbReference>
<gene>
    <name evidence="6" type="ORF">DJ013_17335</name>
</gene>
<comment type="similarity">
    <text evidence="1 4">Belongs to the UDP-glucose/GDP-mannose dehydrogenase family.</text>
</comment>
<dbReference type="KEGG" id="als:DJ013_17335"/>
<evidence type="ECO:0000313" key="7">
    <source>
        <dbReference type="Proteomes" id="UP000249873"/>
    </source>
</evidence>
<dbReference type="InterPro" id="IPR014026">
    <property type="entry name" value="UDP-Glc/GDP-Man_DH_dimer"/>
</dbReference>
<dbReference type="SUPFAM" id="SSF51735">
    <property type="entry name" value="NAD(P)-binding Rossmann-fold domains"/>
    <property type="match status" value="1"/>
</dbReference>
<dbReference type="Proteomes" id="UP000249873">
    <property type="component" value="Chromosome"/>
</dbReference>
<dbReference type="Pfam" id="PF03720">
    <property type="entry name" value="UDPG_MGDP_dh_C"/>
    <property type="match status" value="1"/>
</dbReference>
<sequence>MQVVIVGLGYVGLPTAVAFSKKYKTTGVDVNNRRIDELKKGVDSKTNFSSEQLSNNLDLIFQKRLPHFEEQTVFIVTVPTPVTGNKEPDLSFLNKASNEIALVLKKGDLVIYESTTFPGCTEEVCVPILESVSKLKLNIDFGVGYSPERYSPGETKSIESIVRVTSGSSPEVAKMVDSLYSSIMVVETYLAPSIKVAEAAKLVENCQRDVNISFVNELALIFDKMGIETNEVLNAAKTKWNFLDFKPGLVGGHCISVDPYYMIHKANALGYNPKLIGAGREVNEEMGKFAAHKAMKIIVSKGLNLIGLRILVLGFAYKENCSDFRNTKALDLINELKDFGALVSVYDPLVDKKSVLNETGIEILENVELETYAVTIVAVDHIEFKQLNIDKRSLFNVHLFA</sequence>
<dbReference type="InterPro" id="IPR008927">
    <property type="entry name" value="6-PGluconate_DH-like_C_sf"/>
</dbReference>
<dbReference type="InterPro" id="IPR036220">
    <property type="entry name" value="UDP-Glc/GDP-Man_DH_C_sf"/>
</dbReference>
<dbReference type="GO" id="GO:0016628">
    <property type="term" value="F:oxidoreductase activity, acting on the CH-CH group of donors, NAD or NADP as acceptor"/>
    <property type="evidence" value="ECO:0007669"/>
    <property type="project" value="InterPro"/>
</dbReference>
<dbReference type="InterPro" id="IPR028359">
    <property type="entry name" value="UDP_ManNAc/GlcNAc_DH"/>
</dbReference>
<dbReference type="GO" id="GO:0016616">
    <property type="term" value="F:oxidoreductase activity, acting on the CH-OH group of donors, NAD or NADP as acceptor"/>
    <property type="evidence" value="ECO:0007669"/>
    <property type="project" value="InterPro"/>
</dbReference>
<dbReference type="OrthoDB" id="9803238at2"/>
<dbReference type="GO" id="GO:0051287">
    <property type="term" value="F:NAD binding"/>
    <property type="evidence" value="ECO:0007669"/>
    <property type="project" value="InterPro"/>
</dbReference>
<dbReference type="PANTHER" id="PTHR43491">
    <property type="entry name" value="UDP-N-ACETYL-D-MANNOSAMINE DEHYDROGENASE"/>
    <property type="match status" value="1"/>
</dbReference>
<dbReference type="NCBIfam" id="TIGR03026">
    <property type="entry name" value="NDP-sugDHase"/>
    <property type="match status" value="1"/>
</dbReference>
<accession>A0A2Z4GIK6</accession>
<evidence type="ECO:0000256" key="4">
    <source>
        <dbReference type="PIRNR" id="PIRNR000124"/>
    </source>
</evidence>
<keyword evidence="2" id="KW-0560">Oxidoreductase</keyword>
<protein>
    <submittedName>
        <fullName evidence="6">Vi polysaccharide biosynthesis protein VipA/TviB</fullName>
    </submittedName>
</protein>
<dbReference type="InterPro" id="IPR036291">
    <property type="entry name" value="NAD(P)-bd_dom_sf"/>
</dbReference>
<dbReference type="PANTHER" id="PTHR43491:SF2">
    <property type="entry name" value="UDP-N-ACETYL-D-MANNOSAMINE DEHYDROGENASE"/>
    <property type="match status" value="1"/>
</dbReference>
<dbReference type="AlphaFoldDB" id="A0A2Z4GIK6"/>
<evidence type="ECO:0000256" key="1">
    <source>
        <dbReference type="ARBA" id="ARBA00006601"/>
    </source>
</evidence>
<keyword evidence="7" id="KW-1185">Reference proteome</keyword>
<dbReference type="PIRSF" id="PIRSF000124">
    <property type="entry name" value="UDPglc_GDPman_dh"/>
    <property type="match status" value="1"/>
</dbReference>
<evidence type="ECO:0000259" key="5">
    <source>
        <dbReference type="SMART" id="SM00984"/>
    </source>
</evidence>
<keyword evidence="3" id="KW-0520">NAD</keyword>
<name>A0A2Z4GIK6_9BACT</name>
<dbReference type="EMBL" id="CP029480">
    <property type="protein sequence ID" value="AWW00955.1"/>
    <property type="molecule type" value="Genomic_DNA"/>
</dbReference>
<dbReference type="SUPFAM" id="SSF48179">
    <property type="entry name" value="6-phosphogluconate dehydrogenase C-terminal domain-like"/>
    <property type="match status" value="1"/>
</dbReference>
<reference evidence="6 7" key="1">
    <citation type="submission" date="2018-05" db="EMBL/GenBank/DDBJ databases">
        <title>Complete genome sequence of Arcticibacterium luteifluviistationis SM1504T, a cytophagaceae bacterium isolated from Arctic surface seawater.</title>
        <authorList>
            <person name="Li Y."/>
            <person name="Qin Q.-L."/>
        </authorList>
    </citation>
    <scope>NUCLEOTIDE SEQUENCE [LARGE SCALE GENOMIC DNA]</scope>
    <source>
        <strain evidence="6 7">SM1504</strain>
    </source>
</reference>
<dbReference type="Pfam" id="PF00984">
    <property type="entry name" value="UDPG_MGDP_dh"/>
    <property type="match status" value="1"/>
</dbReference>
<dbReference type="InterPro" id="IPR014027">
    <property type="entry name" value="UDP-Glc/GDP-Man_DH_C"/>
</dbReference>
<organism evidence="6 7">
    <name type="scientific">Arcticibacterium luteifluviistationis</name>
    <dbReference type="NCBI Taxonomy" id="1784714"/>
    <lineage>
        <taxon>Bacteria</taxon>
        <taxon>Pseudomonadati</taxon>
        <taxon>Bacteroidota</taxon>
        <taxon>Cytophagia</taxon>
        <taxon>Cytophagales</taxon>
        <taxon>Leadbetterellaceae</taxon>
        <taxon>Arcticibacterium</taxon>
    </lineage>
</organism>
<dbReference type="GO" id="GO:0000271">
    <property type="term" value="P:polysaccharide biosynthetic process"/>
    <property type="evidence" value="ECO:0007669"/>
    <property type="project" value="InterPro"/>
</dbReference>
<dbReference type="InterPro" id="IPR017476">
    <property type="entry name" value="UDP-Glc/GDP-Man"/>
</dbReference>